<sequence length="186" mass="20348">MNSQSEQDLFGRSKKFAGRVVVEWTIDHLKLALTTICAFALYSFGITEDWWPSPVEIIRGDRGGPGEENRIRRPLDVSAITYQNDGGAAGQLGESMHLSILPRLDSVSDTLSGLELRYGLTGLSSTSGTKNSVTLAWAMRLPQSEWLTCRQGGLRFDTRRGLEIEVARTLNNALASSEAAGDLQCT</sequence>
<keyword evidence="2" id="KW-1185">Reference proteome</keyword>
<reference evidence="1 2" key="2">
    <citation type="submission" date="2020-02" db="EMBL/GenBank/DDBJ databases">
        <title>Erythrobacter dongmakensis sp. nov., isolated from a tidal mudflat.</title>
        <authorList>
            <person name="Kim I.S."/>
        </authorList>
    </citation>
    <scope>NUCLEOTIDE SEQUENCE [LARGE SCALE GENOMIC DNA]</scope>
    <source>
        <strain evidence="1 2">GH3-10</strain>
    </source>
</reference>
<evidence type="ECO:0000313" key="1">
    <source>
        <dbReference type="EMBL" id="MWV27737.1"/>
    </source>
</evidence>
<proteinExistence type="predicted"/>
<comment type="caution">
    <text evidence="1">The sequence shown here is derived from an EMBL/GenBank/DDBJ whole genome shotgun (WGS) entry which is preliminary data.</text>
</comment>
<dbReference type="EMBL" id="WUBR01000001">
    <property type="protein sequence ID" value="MWV27737.1"/>
    <property type="molecule type" value="Genomic_DNA"/>
</dbReference>
<name>A0A844XBE8_9SPHN</name>
<protein>
    <submittedName>
        <fullName evidence="1">Uncharacterized protein</fullName>
    </submittedName>
</protein>
<reference evidence="1 2" key="1">
    <citation type="submission" date="2019-12" db="EMBL/GenBank/DDBJ databases">
        <authorList>
            <person name="Lee S.D."/>
        </authorList>
    </citation>
    <scope>NUCLEOTIDE SEQUENCE [LARGE SCALE GENOMIC DNA]</scope>
    <source>
        <strain evidence="1 2">GH3-10</strain>
    </source>
</reference>
<accession>A0A844XBE8</accession>
<organism evidence="1 2">
    <name type="scientific">Aurantiacibacter rhizosphaerae</name>
    <dbReference type="NCBI Taxonomy" id="2691582"/>
    <lineage>
        <taxon>Bacteria</taxon>
        <taxon>Pseudomonadati</taxon>
        <taxon>Pseudomonadota</taxon>
        <taxon>Alphaproteobacteria</taxon>
        <taxon>Sphingomonadales</taxon>
        <taxon>Erythrobacteraceae</taxon>
        <taxon>Aurantiacibacter</taxon>
    </lineage>
</organism>
<dbReference type="Proteomes" id="UP000461409">
    <property type="component" value="Unassembled WGS sequence"/>
</dbReference>
<dbReference type="AlphaFoldDB" id="A0A844XBE8"/>
<dbReference type="RefSeq" id="WP_160485282.1">
    <property type="nucleotide sequence ID" value="NZ_WUBR01000001.1"/>
</dbReference>
<gene>
    <name evidence="1" type="ORF">GRF63_07445</name>
</gene>
<evidence type="ECO:0000313" key="2">
    <source>
        <dbReference type="Proteomes" id="UP000461409"/>
    </source>
</evidence>